<dbReference type="AlphaFoldDB" id="A0A9E7KV67"/>
<keyword evidence="3" id="KW-1185">Reference proteome</keyword>
<accession>A0A9E7KV67</accession>
<evidence type="ECO:0000256" key="1">
    <source>
        <dbReference type="SAM" id="MobiDB-lite"/>
    </source>
</evidence>
<dbReference type="EMBL" id="CP097510">
    <property type="protein sequence ID" value="URE33262.1"/>
    <property type="molecule type" value="Genomic_DNA"/>
</dbReference>
<feature type="region of interest" description="Disordered" evidence="1">
    <location>
        <begin position="33"/>
        <end position="60"/>
    </location>
</feature>
<evidence type="ECO:0000313" key="2">
    <source>
        <dbReference type="EMBL" id="URE33262.1"/>
    </source>
</evidence>
<dbReference type="OrthoDB" id="9989112at2759"/>
<dbReference type="Proteomes" id="UP001055439">
    <property type="component" value="Chromosome 8"/>
</dbReference>
<organism evidence="2 3">
    <name type="scientific">Musa troglodytarum</name>
    <name type="common">fe'i banana</name>
    <dbReference type="NCBI Taxonomy" id="320322"/>
    <lineage>
        <taxon>Eukaryota</taxon>
        <taxon>Viridiplantae</taxon>
        <taxon>Streptophyta</taxon>
        <taxon>Embryophyta</taxon>
        <taxon>Tracheophyta</taxon>
        <taxon>Spermatophyta</taxon>
        <taxon>Magnoliopsida</taxon>
        <taxon>Liliopsida</taxon>
        <taxon>Zingiberales</taxon>
        <taxon>Musaceae</taxon>
        <taxon>Musa</taxon>
    </lineage>
</organism>
<reference evidence="2" key="1">
    <citation type="submission" date="2022-05" db="EMBL/GenBank/DDBJ databases">
        <title>The Musa troglodytarum L. genome provides insights into the mechanism of non-climacteric behaviour and enrichment of carotenoids.</title>
        <authorList>
            <person name="Wang J."/>
        </authorList>
    </citation>
    <scope>NUCLEOTIDE SEQUENCE</scope>
    <source>
        <tissue evidence="2">Leaf</tissue>
    </source>
</reference>
<evidence type="ECO:0000313" key="3">
    <source>
        <dbReference type="Proteomes" id="UP001055439"/>
    </source>
</evidence>
<protein>
    <submittedName>
        <fullName evidence="2">Uncharacterized protein</fullName>
    </submittedName>
</protein>
<name>A0A9E7KV67_9LILI</name>
<proteinExistence type="predicted"/>
<sequence>MDVCEPNWRICRALLEFAAAEGRDASLLWSRRVSSSTDGGGKDRRRPPALLTTCRRPPQDRYGHLHTPRILVISKALIASAHFDSVHVVAKMGLSSSTCVASKLTYANICFSNHDWYEQLQIGKCKDIKLPFLTRSSSAKGYPGEWKLHKHLLDQQLGWSTLLMFLDGQDLVSTTQHYQTHLV</sequence>
<gene>
    <name evidence="2" type="ORF">MUK42_16079</name>
</gene>